<feature type="compositionally biased region" description="Basic and acidic residues" evidence="1">
    <location>
        <begin position="487"/>
        <end position="504"/>
    </location>
</feature>
<dbReference type="InterPro" id="IPR006477">
    <property type="entry name" value="Yir_bir_cir"/>
</dbReference>
<protein>
    <submittedName>
        <fullName evidence="3">PIR protein CIR protein</fullName>
    </submittedName>
</protein>
<evidence type="ECO:0000313" key="4">
    <source>
        <dbReference type="Proteomes" id="UP000515308"/>
    </source>
</evidence>
<feature type="compositionally biased region" description="Acidic residues" evidence="1">
    <location>
        <begin position="277"/>
        <end position="295"/>
    </location>
</feature>
<evidence type="ECO:0000256" key="1">
    <source>
        <dbReference type="SAM" id="MobiDB-lite"/>
    </source>
</evidence>
<keyword evidence="2" id="KW-0472">Membrane</keyword>
<feature type="transmembrane region" description="Helical" evidence="2">
    <location>
        <begin position="597"/>
        <end position="617"/>
    </location>
</feature>
<evidence type="ECO:0000256" key="2">
    <source>
        <dbReference type="SAM" id="Phobius"/>
    </source>
</evidence>
<dbReference type="AlphaFoldDB" id="A0A6V7RT45"/>
<organism evidence="3 4">
    <name type="scientific">Plasmodium vinckei lentum</name>
    <dbReference type="NCBI Taxonomy" id="138297"/>
    <lineage>
        <taxon>Eukaryota</taxon>
        <taxon>Sar</taxon>
        <taxon>Alveolata</taxon>
        <taxon>Apicomplexa</taxon>
        <taxon>Aconoidasida</taxon>
        <taxon>Haemosporida</taxon>
        <taxon>Plasmodiidae</taxon>
        <taxon>Plasmodium</taxon>
        <taxon>Plasmodium (Vinckeia)</taxon>
    </lineage>
</organism>
<feature type="compositionally biased region" description="Basic and acidic residues" evidence="1">
    <location>
        <begin position="320"/>
        <end position="334"/>
    </location>
</feature>
<feature type="compositionally biased region" description="Polar residues" evidence="1">
    <location>
        <begin position="309"/>
        <end position="319"/>
    </location>
</feature>
<sequence length="706" mass="80006">MGMKACEIFNDIDELFTNYETNKEQFNNEYGLYNEYCPVQNGLRKCETDYEKLTAMSGYAYKELMQNKKMDLENENDPSSDFLVMGLCDILYKLSNDPNLSLKDSFKKYLGKPIGSFNYWSILRNKKYFIGSNIGIMNGFYLLFKQICKTISAYNKSNIQPYEYISSIAQCHIMYTQLYNFVNQCDPYLRLLYHLKKMYDEFTKSVIHYYNHDESIRSQIMELPPIDKTTFESEFNTKGCKRLHKKLEQNMSRTVYKPQDEQEEQDELNTLINLLGFDDDNTVGDDSDDDEDGGDDTASTDGTGESDTQTDINNGIGNSQDKHDTQGNDQKSSDDGQVNQPPSSNDQIANPEGSGGGKDNLNSVPEGSNGGLGNSGTGQGDTNKEPENSKSQQNDQSVTQDDSLKKEEESGSIEKLQNIFNSVQNKLENYRSSFYEASTNIGKRLYENVSSTLENAYNGSITFGKTIITNLNEKIEKTINNLIPSNDKPELQDPKKEPPSKDNLHNSPTLNNNPSEPNPPPLPSKEPDPENNKVHNDQPQCKKNDEPTSQAINGGSQNSVDSMTSLVVKQEDTGTEVKGNKTTEIGDMHILKEYKQIGISIIILLIPIALAIMYKYLSSGWRKELKRKKTMKKVINSIGGKRSVQIIISSSSHKKQTKKSINSVHRKKPPLLNIYKLMQADPIPFINSFFLLIFFVYKRKYDFLEL</sequence>
<feature type="compositionally biased region" description="Polar residues" evidence="1">
    <location>
        <begin position="547"/>
        <end position="561"/>
    </location>
</feature>
<dbReference type="EMBL" id="LR865363">
    <property type="protein sequence ID" value="CAD2083638.1"/>
    <property type="molecule type" value="Genomic_DNA"/>
</dbReference>
<reference evidence="3 4" key="1">
    <citation type="submission" date="2020-08" db="EMBL/GenBank/DDBJ databases">
        <authorList>
            <person name="Ramaprasad A."/>
        </authorList>
    </citation>
    <scope>NUCLEOTIDE SEQUENCE [LARGE SCALE GENOMIC DNA]</scope>
</reference>
<feature type="compositionally biased region" description="Basic and acidic residues" evidence="1">
    <location>
        <begin position="525"/>
        <end position="546"/>
    </location>
</feature>
<keyword evidence="2" id="KW-0812">Transmembrane</keyword>
<dbReference type="Proteomes" id="UP000515308">
    <property type="component" value="Chromosome PVLDE_01"/>
</dbReference>
<feature type="region of interest" description="Disordered" evidence="1">
    <location>
        <begin position="481"/>
        <end position="561"/>
    </location>
</feature>
<dbReference type="VEuPathDB" id="PlasmoDB:PVLDE_0100060"/>
<feature type="compositionally biased region" description="Polar residues" evidence="1">
    <location>
        <begin position="335"/>
        <end position="348"/>
    </location>
</feature>
<feature type="region of interest" description="Disordered" evidence="1">
    <location>
        <begin position="276"/>
        <end position="411"/>
    </location>
</feature>
<name>A0A6V7RT45_PLAVN</name>
<feature type="compositionally biased region" description="Low complexity" evidence="1">
    <location>
        <begin position="296"/>
        <end position="307"/>
    </location>
</feature>
<gene>
    <name evidence="3" type="ORF">PVLDE_0100060</name>
</gene>
<dbReference type="Pfam" id="PF06022">
    <property type="entry name" value="Cir_Bir_Yir"/>
    <property type="match status" value="1"/>
</dbReference>
<proteinExistence type="predicted"/>
<feature type="compositionally biased region" description="Gly residues" evidence="1">
    <location>
        <begin position="368"/>
        <end position="379"/>
    </location>
</feature>
<feature type="compositionally biased region" description="Polar residues" evidence="1">
    <location>
        <begin position="389"/>
        <end position="401"/>
    </location>
</feature>
<feature type="compositionally biased region" description="Low complexity" evidence="1">
    <location>
        <begin position="506"/>
        <end position="515"/>
    </location>
</feature>
<keyword evidence="2" id="KW-1133">Transmembrane helix</keyword>
<evidence type="ECO:0000313" key="3">
    <source>
        <dbReference type="EMBL" id="CAD2083638.1"/>
    </source>
</evidence>
<accession>A0A6V7RT45</accession>